<name>A0A1H8BVX3_9RHOB</name>
<evidence type="ECO:0000313" key="2">
    <source>
        <dbReference type="Proteomes" id="UP000198761"/>
    </source>
</evidence>
<dbReference type="EMBL" id="FOCE01000002">
    <property type="protein sequence ID" value="SEM87051.1"/>
    <property type="molecule type" value="Genomic_DNA"/>
</dbReference>
<sequence length="108" mass="10502">MKNFVQAGSALTIPAPYAVASGEVVLAGNIIGIANGAAASGADVDVTTTGVFALPKVGADAFTLGAPVYFNTTTKLATTTASGNTEIGTAVAAAVAGSATVRVRLKAF</sequence>
<protein>
    <submittedName>
        <fullName evidence="1">Predicted phage recombinase, RecA/RadA family</fullName>
    </submittedName>
</protein>
<dbReference type="InterPro" id="IPR011231">
    <property type="entry name" value="Phage_VT1-Sakai_H0018"/>
</dbReference>
<organism evidence="1 2">
    <name type="scientific">Gemmobacter aquatilis</name>
    <dbReference type="NCBI Taxonomy" id="933059"/>
    <lineage>
        <taxon>Bacteria</taxon>
        <taxon>Pseudomonadati</taxon>
        <taxon>Pseudomonadota</taxon>
        <taxon>Alphaproteobacteria</taxon>
        <taxon>Rhodobacterales</taxon>
        <taxon>Paracoccaceae</taxon>
        <taxon>Gemmobacter</taxon>
    </lineage>
</organism>
<dbReference type="RefSeq" id="WP_091298029.1">
    <property type="nucleotide sequence ID" value="NZ_FOCE01000002.1"/>
</dbReference>
<dbReference type="Proteomes" id="UP000198761">
    <property type="component" value="Unassembled WGS sequence"/>
</dbReference>
<reference evidence="1 2" key="1">
    <citation type="submission" date="2016-10" db="EMBL/GenBank/DDBJ databases">
        <authorList>
            <person name="de Groot N.N."/>
        </authorList>
    </citation>
    <scope>NUCLEOTIDE SEQUENCE [LARGE SCALE GENOMIC DNA]</scope>
    <source>
        <strain evidence="1 2">DSM 3857</strain>
    </source>
</reference>
<accession>A0A1H8BVX3</accession>
<evidence type="ECO:0000313" key="1">
    <source>
        <dbReference type="EMBL" id="SEM87051.1"/>
    </source>
</evidence>
<dbReference type="PIRSF" id="PIRSF030771">
    <property type="entry name" value="UCP030771"/>
    <property type="match status" value="1"/>
</dbReference>
<dbReference type="AlphaFoldDB" id="A0A1H8BVX3"/>
<keyword evidence="2" id="KW-1185">Reference proteome</keyword>
<dbReference type="Pfam" id="PF09956">
    <property type="entry name" value="Phage_cement_2"/>
    <property type="match status" value="1"/>
</dbReference>
<gene>
    <name evidence="1" type="ORF">SAMN04488103_102298</name>
</gene>
<dbReference type="STRING" id="933059.SAMN04488103_102298"/>
<proteinExistence type="predicted"/>